<accession>A0A518B4W7</accession>
<evidence type="ECO:0000256" key="2">
    <source>
        <dbReference type="ARBA" id="ARBA00005268"/>
    </source>
</evidence>
<evidence type="ECO:0008006" key="9">
    <source>
        <dbReference type="Google" id="ProtNLM"/>
    </source>
</evidence>
<keyword evidence="5 6" id="KW-0472">Membrane</keyword>
<dbReference type="KEGG" id="knv:Pan216_28830"/>
<evidence type="ECO:0000313" key="7">
    <source>
        <dbReference type="EMBL" id="QDU62017.1"/>
    </source>
</evidence>
<protein>
    <recommendedName>
        <fullName evidence="9">Iron export permease protein FetB</fullName>
    </recommendedName>
</protein>
<reference evidence="7 8" key="1">
    <citation type="submission" date="2019-02" db="EMBL/GenBank/DDBJ databases">
        <title>Deep-cultivation of Planctomycetes and their phenomic and genomic characterization uncovers novel biology.</title>
        <authorList>
            <person name="Wiegand S."/>
            <person name="Jogler M."/>
            <person name="Boedeker C."/>
            <person name="Pinto D."/>
            <person name="Vollmers J."/>
            <person name="Rivas-Marin E."/>
            <person name="Kohn T."/>
            <person name="Peeters S.H."/>
            <person name="Heuer A."/>
            <person name="Rast P."/>
            <person name="Oberbeckmann S."/>
            <person name="Bunk B."/>
            <person name="Jeske O."/>
            <person name="Meyerdierks A."/>
            <person name="Storesund J.E."/>
            <person name="Kallscheuer N."/>
            <person name="Luecker S."/>
            <person name="Lage O.M."/>
            <person name="Pohl T."/>
            <person name="Merkel B.J."/>
            <person name="Hornburger P."/>
            <person name="Mueller R.-W."/>
            <person name="Bruemmer F."/>
            <person name="Labrenz M."/>
            <person name="Spormann A.M."/>
            <person name="Op den Camp H."/>
            <person name="Overmann J."/>
            <person name="Amann R."/>
            <person name="Jetten M.S.M."/>
            <person name="Mascher T."/>
            <person name="Medema M.H."/>
            <person name="Devos D.P."/>
            <person name="Kaster A.-K."/>
            <person name="Ovreas L."/>
            <person name="Rohde M."/>
            <person name="Galperin M.Y."/>
            <person name="Jogler C."/>
        </authorList>
    </citation>
    <scope>NUCLEOTIDE SEQUENCE [LARGE SCALE GENOMIC DNA]</scope>
    <source>
        <strain evidence="7 8">Pan216</strain>
    </source>
</reference>
<feature type="transmembrane region" description="Helical" evidence="6">
    <location>
        <begin position="96"/>
        <end position="117"/>
    </location>
</feature>
<dbReference type="InterPro" id="IPR005226">
    <property type="entry name" value="UPF0014_fam"/>
</dbReference>
<keyword evidence="3 6" id="KW-0812">Transmembrane</keyword>
<feature type="transmembrane region" description="Helical" evidence="6">
    <location>
        <begin position="225"/>
        <end position="248"/>
    </location>
</feature>
<evidence type="ECO:0000256" key="6">
    <source>
        <dbReference type="SAM" id="Phobius"/>
    </source>
</evidence>
<organism evidence="7 8">
    <name type="scientific">Kolteria novifilia</name>
    <dbReference type="NCBI Taxonomy" id="2527975"/>
    <lineage>
        <taxon>Bacteria</taxon>
        <taxon>Pseudomonadati</taxon>
        <taxon>Planctomycetota</taxon>
        <taxon>Planctomycetia</taxon>
        <taxon>Kolteriales</taxon>
        <taxon>Kolteriaceae</taxon>
        <taxon>Kolteria</taxon>
    </lineage>
</organism>
<dbReference type="OrthoDB" id="9791807at2"/>
<dbReference type="RefSeq" id="WP_145258530.1">
    <property type="nucleotide sequence ID" value="NZ_CP036279.1"/>
</dbReference>
<dbReference type="Proteomes" id="UP000317093">
    <property type="component" value="Chromosome"/>
</dbReference>
<sequence length="265" mass="28884">MSAEYLSMGYGQILAATLLIIVNMGISLVLGLALERRLLVASARTVVQLSLLGFVLGWVYQHPQWYVLFPVAGLMTFVAGHAAIRRVRRTYPKALVTGTTAMAAGSWSITLIGLIVIVRPTPWYAPQYAIPLLGMILGNTLNGISLGIDRFGEELVNKRDRIETLLALGATRWEAAHEPMREALRTGMTPIINSMSVVGIVSIPGMMTGQLLAGVVPVEAVRYQMIIMFMIASGTALGTLLAVLLSYFRLFSNKHQLLVSQLTSR</sequence>
<evidence type="ECO:0000256" key="3">
    <source>
        <dbReference type="ARBA" id="ARBA00022692"/>
    </source>
</evidence>
<feature type="transmembrane region" description="Helical" evidence="6">
    <location>
        <begin position="12"/>
        <end position="34"/>
    </location>
</feature>
<dbReference type="EMBL" id="CP036279">
    <property type="protein sequence ID" value="QDU62017.1"/>
    <property type="molecule type" value="Genomic_DNA"/>
</dbReference>
<dbReference type="PANTHER" id="PTHR30028">
    <property type="entry name" value="UPF0014 INNER MEMBRANE PROTEIN YBBM-RELATED"/>
    <property type="match status" value="1"/>
</dbReference>
<feature type="transmembrane region" description="Helical" evidence="6">
    <location>
        <begin position="191"/>
        <end position="213"/>
    </location>
</feature>
<keyword evidence="8" id="KW-1185">Reference proteome</keyword>
<dbReference type="GO" id="GO:0005886">
    <property type="term" value="C:plasma membrane"/>
    <property type="evidence" value="ECO:0007669"/>
    <property type="project" value="TreeGrafter"/>
</dbReference>
<feature type="transmembrane region" description="Helical" evidence="6">
    <location>
        <begin position="41"/>
        <end position="60"/>
    </location>
</feature>
<feature type="transmembrane region" description="Helical" evidence="6">
    <location>
        <begin position="66"/>
        <end position="84"/>
    </location>
</feature>
<comment type="similarity">
    <text evidence="2">Belongs to the UPF0014 family.</text>
</comment>
<keyword evidence="4 6" id="KW-1133">Transmembrane helix</keyword>
<dbReference type="AlphaFoldDB" id="A0A518B4W7"/>
<dbReference type="PANTHER" id="PTHR30028:SF0">
    <property type="entry name" value="PROTEIN ALUMINUM SENSITIVE 3"/>
    <property type="match status" value="1"/>
</dbReference>
<gene>
    <name evidence="7" type="ORF">Pan216_28830</name>
</gene>
<comment type="subcellular location">
    <subcellularLocation>
        <location evidence="1">Membrane</location>
        <topology evidence="1">Multi-pass membrane protein</topology>
    </subcellularLocation>
</comment>
<evidence type="ECO:0000256" key="4">
    <source>
        <dbReference type="ARBA" id="ARBA00022989"/>
    </source>
</evidence>
<proteinExistence type="inferred from homology"/>
<dbReference type="Pfam" id="PF03649">
    <property type="entry name" value="UPF0014"/>
    <property type="match status" value="1"/>
</dbReference>
<evidence type="ECO:0000313" key="8">
    <source>
        <dbReference type="Proteomes" id="UP000317093"/>
    </source>
</evidence>
<evidence type="ECO:0000256" key="5">
    <source>
        <dbReference type="ARBA" id="ARBA00023136"/>
    </source>
</evidence>
<feature type="transmembrane region" description="Helical" evidence="6">
    <location>
        <begin position="129"/>
        <end position="148"/>
    </location>
</feature>
<name>A0A518B4W7_9BACT</name>
<evidence type="ECO:0000256" key="1">
    <source>
        <dbReference type="ARBA" id="ARBA00004141"/>
    </source>
</evidence>